<dbReference type="Proteomes" id="UP001229421">
    <property type="component" value="Unassembled WGS sequence"/>
</dbReference>
<evidence type="ECO:0000313" key="3">
    <source>
        <dbReference type="Proteomes" id="UP001229421"/>
    </source>
</evidence>
<comment type="caution">
    <text evidence="2">The sequence shown here is derived from an EMBL/GenBank/DDBJ whole genome shotgun (WGS) entry which is preliminary data.</text>
</comment>
<accession>A0AAD8K9X5</accession>
<protein>
    <submittedName>
        <fullName evidence="2">Uncharacterized protein</fullName>
    </submittedName>
</protein>
<keyword evidence="1" id="KW-0812">Transmembrane</keyword>
<evidence type="ECO:0000256" key="1">
    <source>
        <dbReference type="SAM" id="Phobius"/>
    </source>
</evidence>
<feature type="transmembrane region" description="Helical" evidence="1">
    <location>
        <begin position="94"/>
        <end position="114"/>
    </location>
</feature>
<gene>
    <name evidence="2" type="ORF">QVD17_28201</name>
</gene>
<feature type="transmembrane region" description="Helical" evidence="1">
    <location>
        <begin position="126"/>
        <end position="148"/>
    </location>
</feature>
<evidence type="ECO:0000313" key="2">
    <source>
        <dbReference type="EMBL" id="KAK1419045.1"/>
    </source>
</evidence>
<dbReference type="EMBL" id="JAUHHV010000007">
    <property type="protein sequence ID" value="KAK1419045.1"/>
    <property type="molecule type" value="Genomic_DNA"/>
</dbReference>
<reference evidence="2" key="1">
    <citation type="journal article" date="2023" name="bioRxiv">
        <title>Improved chromosome-level genome assembly for marigold (Tagetes erecta).</title>
        <authorList>
            <person name="Jiang F."/>
            <person name="Yuan L."/>
            <person name="Wang S."/>
            <person name="Wang H."/>
            <person name="Xu D."/>
            <person name="Wang A."/>
            <person name="Fan W."/>
        </authorList>
    </citation>
    <scope>NUCLEOTIDE SEQUENCE</scope>
    <source>
        <strain evidence="2">WSJ</strain>
        <tissue evidence="2">Leaf</tissue>
    </source>
</reference>
<name>A0AAD8K9X5_TARER</name>
<sequence>MIPSSTTDDDNPTVDIEANVQPHVETNHDHNHNIFLRAALFLCKLRNNDDYLQGAFSADMPSSSFTFVITSLFAFTAIKSQGDTKFPFNTHPQAIWLSVTCVLLYGFASAGQYLVTSTARLGPNSVYAIVACLGRMVSLCILVVSFLINGHLGKIGLCSFWWDL</sequence>
<dbReference type="AlphaFoldDB" id="A0AAD8K9X5"/>
<organism evidence="2 3">
    <name type="scientific">Tagetes erecta</name>
    <name type="common">African marigold</name>
    <dbReference type="NCBI Taxonomy" id="13708"/>
    <lineage>
        <taxon>Eukaryota</taxon>
        <taxon>Viridiplantae</taxon>
        <taxon>Streptophyta</taxon>
        <taxon>Embryophyta</taxon>
        <taxon>Tracheophyta</taxon>
        <taxon>Spermatophyta</taxon>
        <taxon>Magnoliopsida</taxon>
        <taxon>eudicotyledons</taxon>
        <taxon>Gunneridae</taxon>
        <taxon>Pentapetalae</taxon>
        <taxon>asterids</taxon>
        <taxon>campanulids</taxon>
        <taxon>Asterales</taxon>
        <taxon>Asteraceae</taxon>
        <taxon>Asteroideae</taxon>
        <taxon>Heliantheae alliance</taxon>
        <taxon>Tageteae</taxon>
        <taxon>Tagetes</taxon>
    </lineage>
</organism>
<keyword evidence="1" id="KW-0472">Membrane</keyword>
<proteinExistence type="predicted"/>
<keyword evidence="3" id="KW-1185">Reference proteome</keyword>
<keyword evidence="1" id="KW-1133">Transmembrane helix</keyword>